<evidence type="ECO:0000256" key="3">
    <source>
        <dbReference type="ARBA" id="ARBA00022630"/>
    </source>
</evidence>
<evidence type="ECO:0000256" key="1">
    <source>
        <dbReference type="ARBA" id="ARBA00001974"/>
    </source>
</evidence>
<reference evidence="9 10" key="1">
    <citation type="submission" date="2017-08" db="EMBL/GenBank/DDBJ databases">
        <title>Fine stratification of microbial communities through a metagenomic profile of the photic zone.</title>
        <authorList>
            <person name="Haro-Moreno J.M."/>
            <person name="Lopez-Perez M."/>
            <person name="De La Torre J."/>
            <person name="Picazo A."/>
            <person name="Camacho A."/>
            <person name="Rodriguez-Valera F."/>
        </authorList>
    </citation>
    <scope>NUCLEOTIDE SEQUENCE [LARGE SCALE GENOMIC DNA]</scope>
    <source>
        <strain evidence="9">MED-G24</strain>
    </source>
</reference>
<comment type="similarity">
    <text evidence="2 6">Belongs to the GMC oxidoreductase family.</text>
</comment>
<evidence type="ECO:0000259" key="8">
    <source>
        <dbReference type="PROSITE" id="PS00624"/>
    </source>
</evidence>
<evidence type="ECO:0000256" key="2">
    <source>
        <dbReference type="ARBA" id="ARBA00010790"/>
    </source>
</evidence>
<evidence type="ECO:0000256" key="5">
    <source>
        <dbReference type="PIRSR" id="PIRSR000137-2"/>
    </source>
</evidence>
<dbReference type="PROSITE" id="PS00624">
    <property type="entry name" value="GMC_OXRED_2"/>
    <property type="match status" value="1"/>
</dbReference>
<evidence type="ECO:0000259" key="7">
    <source>
        <dbReference type="PROSITE" id="PS00623"/>
    </source>
</evidence>
<dbReference type="Pfam" id="PF05199">
    <property type="entry name" value="GMC_oxred_C"/>
    <property type="match status" value="1"/>
</dbReference>
<dbReference type="Gene3D" id="3.50.50.60">
    <property type="entry name" value="FAD/NAD(P)-binding domain"/>
    <property type="match status" value="1"/>
</dbReference>
<dbReference type="Pfam" id="PF00732">
    <property type="entry name" value="GMC_oxred_N"/>
    <property type="match status" value="1"/>
</dbReference>
<dbReference type="EMBL" id="NTKD01000004">
    <property type="protein sequence ID" value="PDH41478.1"/>
    <property type="molecule type" value="Genomic_DNA"/>
</dbReference>
<dbReference type="PIRSF" id="PIRSF000137">
    <property type="entry name" value="Alcohol_oxidase"/>
    <property type="match status" value="1"/>
</dbReference>
<dbReference type="PROSITE" id="PS00623">
    <property type="entry name" value="GMC_OXRED_1"/>
    <property type="match status" value="1"/>
</dbReference>
<comment type="caution">
    <text evidence="9">The sequence shown here is derived from an EMBL/GenBank/DDBJ whole genome shotgun (WGS) entry which is preliminary data.</text>
</comment>
<keyword evidence="4 5" id="KW-0274">FAD</keyword>
<proteinExistence type="inferred from homology"/>
<dbReference type="GO" id="GO:0050660">
    <property type="term" value="F:flavin adenine dinucleotide binding"/>
    <property type="evidence" value="ECO:0007669"/>
    <property type="project" value="InterPro"/>
</dbReference>
<keyword evidence="9" id="KW-0560">Oxidoreductase</keyword>
<dbReference type="SUPFAM" id="SSF51905">
    <property type="entry name" value="FAD/NAD(P)-binding domain"/>
    <property type="match status" value="1"/>
</dbReference>
<organism evidence="9 10">
    <name type="scientific">OM182 bacterium MED-G24</name>
    <dbReference type="NCBI Taxonomy" id="1986255"/>
    <lineage>
        <taxon>Bacteria</taxon>
        <taxon>Pseudomonadati</taxon>
        <taxon>Pseudomonadota</taxon>
        <taxon>Gammaproteobacteria</taxon>
        <taxon>OMG group</taxon>
        <taxon>OM182 clade</taxon>
    </lineage>
</organism>
<feature type="binding site" evidence="5">
    <location>
        <begin position="95"/>
        <end position="98"/>
    </location>
    <ligand>
        <name>FAD</name>
        <dbReference type="ChEBI" id="CHEBI:57692"/>
    </ligand>
</feature>
<dbReference type="Proteomes" id="UP000219327">
    <property type="component" value="Unassembled WGS sequence"/>
</dbReference>
<dbReference type="InterPro" id="IPR036188">
    <property type="entry name" value="FAD/NAD-bd_sf"/>
</dbReference>
<dbReference type="NCBIfam" id="NF002550">
    <property type="entry name" value="PRK02106.1"/>
    <property type="match status" value="1"/>
</dbReference>
<dbReference type="GO" id="GO:0016020">
    <property type="term" value="C:membrane"/>
    <property type="evidence" value="ECO:0007669"/>
    <property type="project" value="TreeGrafter"/>
</dbReference>
<dbReference type="EC" id="1.1.99.1" evidence="9"/>
<gene>
    <name evidence="9" type="ORF">CNE99_01690</name>
</gene>
<evidence type="ECO:0000256" key="6">
    <source>
        <dbReference type="RuleBase" id="RU003968"/>
    </source>
</evidence>
<sequence>MSRDIHHSDVLIIGAGSAGCVLANRLSADSQRTVTLIEAGGNDRHPMIRMPSAFYLPVRHRKFNWGYVSEPEPHLNNRRLLCPRGRLLGGSSSINGMVYVRGNPADFDRWQQMGAEGWAYQDVLPYFKKAQHFAGQNKPHPFRGHDGPLSVTDGTLSNPLHNRFLTAAEQAGYPRRQDLNDNEQEGFGPLPMTVANGIRASTAHAYLHPVIHRKNLRVIRNALASQILMDHHHAIGATATVGRREVRLGANLVILCGGAINSPQLLMLSGIGPADQLSALNIPVQQDLMGVGENLMDHLEIYIQQACTQPISLYSDLGLFGRAKIGIEWSLTRRGLGTTNHFETGGFIRSSDTAPYPNIQFHFLPAAMQYDGSARSAQHGFQAHVGPMLPSSRGSVSLNSNNPSDPPKIQFNYMSDPTDWRVFRAAIRAARHIFAQPAFADVRGDEIRPGDAATSDDDLDAFIRTHAESAYHPCGTCRMGVDDQSVVTPKGQVHCMENLYVVDASIFPHITNGNLNAPVIMLAEKIATHLGTR</sequence>
<dbReference type="AlphaFoldDB" id="A0A2A5WYT9"/>
<protein>
    <submittedName>
        <fullName evidence="9">Choline dehydrogenase</fullName>
        <ecNumber evidence="9">1.1.99.1</ecNumber>
    </submittedName>
</protein>
<evidence type="ECO:0000256" key="4">
    <source>
        <dbReference type="ARBA" id="ARBA00022827"/>
    </source>
</evidence>
<dbReference type="PANTHER" id="PTHR11552">
    <property type="entry name" value="GLUCOSE-METHANOL-CHOLINE GMC OXIDOREDUCTASE"/>
    <property type="match status" value="1"/>
</dbReference>
<keyword evidence="3 6" id="KW-0285">Flavoprotein</keyword>
<comment type="cofactor">
    <cofactor evidence="1 5">
        <name>FAD</name>
        <dbReference type="ChEBI" id="CHEBI:57692"/>
    </cofactor>
</comment>
<dbReference type="GO" id="GO:0019285">
    <property type="term" value="P:glycine betaine biosynthetic process from choline"/>
    <property type="evidence" value="ECO:0007669"/>
    <property type="project" value="TreeGrafter"/>
</dbReference>
<dbReference type="PROSITE" id="PS51257">
    <property type="entry name" value="PROKAR_LIPOPROTEIN"/>
    <property type="match status" value="1"/>
</dbReference>
<evidence type="ECO:0000313" key="9">
    <source>
        <dbReference type="EMBL" id="PDH41478.1"/>
    </source>
</evidence>
<dbReference type="SUPFAM" id="SSF54373">
    <property type="entry name" value="FAD-linked reductases, C-terminal domain"/>
    <property type="match status" value="1"/>
</dbReference>
<name>A0A2A5WYT9_9GAMM</name>
<dbReference type="GO" id="GO:0008812">
    <property type="term" value="F:choline dehydrogenase activity"/>
    <property type="evidence" value="ECO:0007669"/>
    <property type="project" value="UniProtKB-EC"/>
</dbReference>
<feature type="domain" description="Glucose-methanol-choline oxidoreductase N-terminal" evidence="7">
    <location>
        <begin position="85"/>
        <end position="108"/>
    </location>
</feature>
<accession>A0A2A5WYT9</accession>
<dbReference type="InterPro" id="IPR012132">
    <property type="entry name" value="GMC_OxRdtase"/>
</dbReference>
<dbReference type="InterPro" id="IPR000172">
    <property type="entry name" value="GMC_OxRdtase_N"/>
</dbReference>
<dbReference type="InterPro" id="IPR007867">
    <property type="entry name" value="GMC_OxRtase_C"/>
</dbReference>
<dbReference type="Gene3D" id="3.30.560.10">
    <property type="entry name" value="Glucose Oxidase, domain 3"/>
    <property type="match status" value="1"/>
</dbReference>
<feature type="domain" description="Glucose-methanol-choline oxidoreductase N-terminal" evidence="8">
    <location>
        <begin position="258"/>
        <end position="272"/>
    </location>
</feature>
<evidence type="ECO:0000313" key="10">
    <source>
        <dbReference type="Proteomes" id="UP000219327"/>
    </source>
</evidence>
<dbReference type="PANTHER" id="PTHR11552:SF147">
    <property type="entry name" value="CHOLINE DEHYDROGENASE, MITOCHONDRIAL"/>
    <property type="match status" value="1"/>
</dbReference>